<reference evidence="1 2" key="1">
    <citation type="submission" date="2020-02" db="EMBL/GenBank/DDBJ databases">
        <authorList>
            <person name="Ferguson B K."/>
        </authorList>
    </citation>
    <scope>NUCLEOTIDE SEQUENCE [LARGE SCALE GENOMIC DNA]</scope>
</reference>
<sequence length="221" mass="26032">MGGAIVMRTLPAEHVDDFRPELCGKGGKLKPPQPLFFGVLERCRMFLDVLGHCRMFLDVLGHCQMFLDVLGRYRMFLDVLVFEPKVDFLISVPKRLPHCSGFDYLPRKEHKKKDIPRRVRSSVAHFSSSGGFGKYLEPSTASPDTDLLWLVNRIWSHYINQQNKNWKNLRIWPRLVTFRYFRYLLISILLFDTSDIYIGYWRIDIIVISVKTKEYRNDIDE</sequence>
<dbReference type="Proteomes" id="UP000479000">
    <property type="component" value="Unassembled WGS sequence"/>
</dbReference>
<dbReference type="AlphaFoldDB" id="A0A6H5H6P7"/>
<gene>
    <name evidence="1" type="ORF">NTEN_LOCUS16699</name>
</gene>
<name>A0A6H5H6P7_9HEMI</name>
<proteinExistence type="predicted"/>
<organism evidence="1 2">
    <name type="scientific">Nesidiocoris tenuis</name>
    <dbReference type="NCBI Taxonomy" id="355587"/>
    <lineage>
        <taxon>Eukaryota</taxon>
        <taxon>Metazoa</taxon>
        <taxon>Ecdysozoa</taxon>
        <taxon>Arthropoda</taxon>
        <taxon>Hexapoda</taxon>
        <taxon>Insecta</taxon>
        <taxon>Pterygota</taxon>
        <taxon>Neoptera</taxon>
        <taxon>Paraneoptera</taxon>
        <taxon>Hemiptera</taxon>
        <taxon>Heteroptera</taxon>
        <taxon>Panheteroptera</taxon>
        <taxon>Cimicomorpha</taxon>
        <taxon>Miridae</taxon>
        <taxon>Dicyphina</taxon>
        <taxon>Nesidiocoris</taxon>
    </lineage>
</organism>
<dbReference type="EMBL" id="CADCXU010024276">
    <property type="protein sequence ID" value="CAB0011806.1"/>
    <property type="molecule type" value="Genomic_DNA"/>
</dbReference>
<keyword evidence="2" id="KW-1185">Reference proteome</keyword>
<protein>
    <submittedName>
        <fullName evidence="1">Uncharacterized protein</fullName>
    </submittedName>
</protein>
<evidence type="ECO:0000313" key="2">
    <source>
        <dbReference type="Proteomes" id="UP000479000"/>
    </source>
</evidence>
<evidence type="ECO:0000313" key="1">
    <source>
        <dbReference type="EMBL" id="CAB0011806.1"/>
    </source>
</evidence>
<accession>A0A6H5H6P7</accession>